<dbReference type="Gene3D" id="1.20.144.10">
    <property type="entry name" value="Phosphatidic acid phosphatase type 2/haloperoxidase"/>
    <property type="match status" value="1"/>
</dbReference>
<keyword evidence="4" id="KW-1185">Reference proteome</keyword>
<sequence>MIKPVQTNRKRIWLRLDLHLFLLSCILFVLFPEIDLRVSELFYDSNQGFYLKSSPLVMLVYNVFANIHFFILGILLILIYQDRIAILRKVSLPSALQLPKTKLKFLLVLLLVGPGILVNIALKDNSTGRPRPAQIEEFGGTNQFSKPFEITNQCHHNCSFVSGHASVGFYLMAFAWIFHARPWLLGGILLGGLVGLGRVIQGGHFLSDVLFCFWVMYLTTRLVAEFYKLRLDTPEPASA</sequence>
<keyword evidence="1" id="KW-0472">Membrane</keyword>
<dbReference type="InterPro" id="IPR000326">
    <property type="entry name" value="PAP2/HPO"/>
</dbReference>
<dbReference type="SUPFAM" id="SSF48317">
    <property type="entry name" value="Acid phosphatase/Vanadium-dependent haloperoxidase"/>
    <property type="match status" value="1"/>
</dbReference>
<dbReference type="OrthoDB" id="9813524at2"/>
<keyword evidence="3" id="KW-0830">Ubiquinone</keyword>
<feature type="transmembrane region" description="Helical" evidence="1">
    <location>
        <begin position="101"/>
        <end position="122"/>
    </location>
</feature>
<feature type="transmembrane region" description="Helical" evidence="1">
    <location>
        <begin position="12"/>
        <end position="31"/>
    </location>
</feature>
<evidence type="ECO:0000313" key="4">
    <source>
        <dbReference type="Proteomes" id="UP000196027"/>
    </source>
</evidence>
<evidence type="ECO:0000259" key="2">
    <source>
        <dbReference type="SMART" id="SM00014"/>
    </source>
</evidence>
<keyword evidence="1" id="KW-0812">Transmembrane</keyword>
<feature type="transmembrane region" description="Helical" evidence="1">
    <location>
        <begin position="169"/>
        <end position="193"/>
    </location>
</feature>
<dbReference type="AlphaFoldDB" id="A0A1Y0IBP6"/>
<accession>A0A1Y0IBP6</accession>
<gene>
    <name evidence="3" type="ORF">OLMES_3881</name>
</gene>
<keyword evidence="1" id="KW-1133">Transmembrane helix</keyword>
<dbReference type="InterPro" id="IPR036938">
    <property type="entry name" value="PAP2/HPO_sf"/>
</dbReference>
<feature type="transmembrane region" description="Helical" evidence="1">
    <location>
        <begin position="205"/>
        <end position="224"/>
    </location>
</feature>
<name>A0A1Y0IBP6_9GAMM</name>
<dbReference type="EMBL" id="CP021425">
    <property type="protein sequence ID" value="ARU57901.1"/>
    <property type="molecule type" value="Genomic_DNA"/>
</dbReference>
<evidence type="ECO:0000256" key="1">
    <source>
        <dbReference type="SAM" id="Phobius"/>
    </source>
</evidence>
<dbReference type="Pfam" id="PF01569">
    <property type="entry name" value="PAP2"/>
    <property type="match status" value="1"/>
</dbReference>
<organism evidence="3 4">
    <name type="scientific">Oleiphilus messinensis</name>
    <dbReference type="NCBI Taxonomy" id="141451"/>
    <lineage>
        <taxon>Bacteria</taxon>
        <taxon>Pseudomonadati</taxon>
        <taxon>Pseudomonadota</taxon>
        <taxon>Gammaproteobacteria</taxon>
        <taxon>Oceanospirillales</taxon>
        <taxon>Oleiphilaceae</taxon>
        <taxon>Oleiphilus</taxon>
    </lineage>
</organism>
<dbReference type="CDD" id="cd03396">
    <property type="entry name" value="PAP2_like_6"/>
    <property type="match status" value="1"/>
</dbReference>
<feature type="domain" description="Phosphatidic acid phosphatase type 2/haloperoxidase" evidence="2">
    <location>
        <begin position="103"/>
        <end position="217"/>
    </location>
</feature>
<dbReference type="KEGG" id="ome:OLMES_3881"/>
<dbReference type="RefSeq" id="WP_087462746.1">
    <property type="nucleotide sequence ID" value="NZ_CP021425.1"/>
</dbReference>
<reference evidence="3 4" key="1">
    <citation type="submission" date="2017-05" db="EMBL/GenBank/DDBJ databases">
        <title>Genomic insights into alkan degradation activity of Oleiphilus messinensis.</title>
        <authorList>
            <person name="Kozyavkin S.A."/>
            <person name="Slesarev A.I."/>
            <person name="Golyshin P.N."/>
            <person name="Korzhenkov A."/>
            <person name="Golyshina O.N."/>
            <person name="Toshchakov S.V."/>
        </authorList>
    </citation>
    <scope>NUCLEOTIDE SEQUENCE [LARGE SCALE GENOMIC DNA]</scope>
    <source>
        <strain evidence="3 4">ME102</strain>
    </source>
</reference>
<feature type="transmembrane region" description="Helical" evidence="1">
    <location>
        <begin position="59"/>
        <end position="80"/>
    </location>
</feature>
<dbReference type="Proteomes" id="UP000196027">
    <property type="component" value="Chromosome"/>
</dbReference>
<proteinExistence type="predicted"/>
<dbReference type="SMART" id="SM00014">
    <property type="entry name" value="acidPPc"/>
    <property type="match status" value="1"/>
</dbReference>
<evidence type="ECO:0000313" key="3">
    <source>
        <dbReference type="EMBL" id="ARU57901.1"/>
    </source>
</evidence>
<protein>
    <submittedName>
        <fullName evidence="3">Na(+)-translocating NADH:ubiquinone oxidoreductase subunit F</fullName>
    </submittedName>
</protein>